<dbReference type="PROSITE" id="PS50216">
    <property type="entry name" value="DHHC"/>
    <property type="match status" value="1"/>
</dbReference>
<dbReference type="AlphaFoldDB" id="A0ABD3W3U3"/>
<keyword evidence="7" id="KW-0449">Lipoprotein</keyword>
<dbReference type="InterPro" id="IPR001594">
    <property type="entry name" value="Palmitoyltrfase_DHHC"/>
</dbReference>
<keyword evidence="8 10" id="KW-0012">Acyltransferase</keyword>
<evidence type="ECO:0000256" key="1">
    <source>
        <dbReference type="ARBA" id="ARBA00004127"/>
    </source>
</evidence>
<gene>
    <name evidence="12" type="ORF">ACJMK2_041351</name>
</gene>
<feature type="transmembrane region" description="Helical" evidence="10">
    <location>
        <begin position="72"/>
        <end position="89"/>
    </location>
</feature>
<dbReference type="Proteomes" id="UP001634394">
    <property type="component" value="Unassembled WGS sequence"/>
</dbReference>
<evidence type="ECO:0000259" key="11">
    <source>
        <dbReference type="Pfam" id="PF01529"/>
    </source>
</evidence>
<comment type="subcellular location">
    <subcellularLocation>
        <location evidence="1">Endomembrane system</location>
        <topology evidence="1">Multi-pass membrane protein</topology>
    </subcellularLocation>
</comment>
<dbReference type="EC" id="2.3.1.225" evidence="10"/>
<evidence type="ECO:0000256" key="2">
    <source>
        <dbReference type="ARBA" id="ARBA00022679"/>
    </source>
</evidence>
<evidence type="ECO:0000313" key="12">
    <source>
        <dbReference type="EMBL" id="KAL3868550.1"/>
    </source>
</evidence>
<evidence type="ECO:0000256" key="9">
    <source>
        <dbReference type="ARBA" id="ARBA00048048"/>
    </source>
</evidence>
<dbReference type="PANTHER" id="PTHR22883">
    <property type="entry name" value="ZINC FINGER DHHC DOMAIN CONTAINING PROTEIN"/>
    <property type="match status" value="1"/>
</dbReference>
<evidence type="ECO:0000256" key="4">
    <source>
        <dbReference type="ARBA" id="ARBA00022989"/>
    </source>
</evidence>
<feature type="domain" description="Palmitoyltransferase DHHC" evidence="11">
    <location>
        <begin position="153"/>
        <end position="275"/>
    </location>
</feature>
<evidence type="ECO:0000256" key="5">
    <source>
        <dbReference type="ARBA" id="ARBA00023136"/>
    </source>
</evidence>
<keyword evidence="2 10" id="KW-0808">Transferase</keyword>
<feature type="transmembrane region" description="Helical" evidence="10">
    <location>
        <begin position="236"/>
        <end position="263"/>
    </location>
</feature>
<evidence type="ECO:0000313" key="13">
    <source>
        <dbReference type="Proteomes" id="UP001634394"/>
    </source>
</evidence>
<evidence type="ECO:0000256" key="6">
    <source>
        <dbReference type="ARBA" id="ARBA00023139"/>
    </source>
</evidence>
<proteinExistence type="inferred from homology"/>
<keyword evidence="4 10" id="KW-1133">Transmembrane helix</keyword>
<evidence type="ECO:0000256" key="8">
    <source>
        <dbReference type="ARBA" id="ARBA00023315"/>
    </source>
</evidence>
<feature type="transmembrane region" description="Helical" evidence="10">
    <location>
        <begin position="199"/>
        <end position="224"/>
    </location>
</feature>
<dbReference type="PANTHER" id="PTHR22883:SF43">
    <property type="entry name" value="PALMITOYLTRANSFERASE APP"/>
    <property type="match status" value="1"/>
</dbReference>
<dbReference type="GO" id="GO:0012505">
    <property type="term" value="C:endomembrane system"/>
    <property type="evidence" value="ECO:0007669"/>
    <property type="project" value="UniProtKB-SubCell"/>
</dbReference>
<evidence type="ECO:0000256" key="10">
    <source>
        <dbReference type="RuleBase" id="RU079119"/>
    </source>
</evidence>
<keyword evidence="13" id="KW-1185">Reference proteome</keyword>
<keyword evidence="3 10" id="KW-0812">Transmembrane</keyword>
<comment type="caution">
    <text evidence="12">The sequence shown here is derived from an EMBL/GenBank/DDBJ whole genome shotgun (WGS) entry which is preliminary data.</text>
</comment>
<comment type="similarity">
    <text evidence="10">Belongs to the DHHC palmitoyltransferase family.</text>
</comment>
<evidence type="ECO:0000256" key="7">
    <source>
        <dbReference type="ARBA" id="ARBA00023288"/>
    </source>
</evidence>
<organism evidence="12 13">
    <name type="scientific">Sinanodonta woodiana</name>
    <name type="common">Chinese pond mussel</name>
    <name type="synonym">Anodonta woodiana</name>
    <dbReference type="NCBI Taxonomy" id="1069815"/>
    <lineage>
        <taxon>Eukaryota</taxon>
        <taxon>Metazoa</taxon>
        <taxon>Spiralia</taxon>
        <taxon>Lophotrochozoa</taxon>
        <taxon>Mollusca</taxon>
        <taxon>Bivalvia</taxon>
        <taxon>Autobranchia</taxon>
        <taxon>Heteroconchia</taxon>
        <taxon>Palaeoheterodonta</taxon>
        <taxon>Unionida</taxon>
        <taxon>Unionoidea</taxon>
        <taxon>Unionidae</taxon>
        <taxon>Unioninae</taxon>
        <taxon>Sinanodonta</taxon>
    </lineage>
</organism>
<dbReference type="EMBL" id="JBJQND010000008">
    <property type="protein sequence ID" value="KAL3868550.1"/>
    <property type="molecule type" value="Genomic_DNA"/>
</dbReference>
<dbReference type="GO" id="GO:0019706">
    <property type="term" value="F:protein-cysteine S-palmitoyltransferase activity"/>
    <property type="evidence" value="ECO:0007669"/>
    <property type="project" value="UniProtKB-EC"/>
</dbReference>
<feature type="transmembrane region" description="Helical" evidence="10">
    <location>
        <begin position="40"/>
        <end position="60"/>
    </location>
</feature>
<dbReference type="Pfam" id="PF01529">
    <property type="entry name" value="DHHC"/>
    <property type="match status" value="1"/>
</dbReference>
<comment type="catalytic activity">
    <reaction evidence="9 10">
        <text>L-cysteinyl-[protein] + hexadecanoyl-CoA = S-hexadecanoyl-L-cysteinyl-[protein] + CoA</text>
        <dbReference type="Rhea" id="RHEA:36683"/>
        <dbReference type="Rhea" id="RHEA-COMP:10131"/>
        <dbReference type="Rhea" id="RHEA-COMP:11032"/>
        <dbReference type="ChEBI" id="CHEBI:29950"/>
        <dbReference type="ChEBI" id="CHEBI:57287"/>
        <dbReference type="ChEBI" id="CHEBI:57379"/>
        <dbReference type="ChEBI" id="CHEBI:74151"/>
        <dbReference type="EC" id="2.3.1.225"/>
    </reaction>
</comment>
<dbReference type="InterPro" id="IPR039859">
    <property type="entry name" value="PFA4/ZDH16/20/ERF2-like"/>
</dbReference>
<reference evidence="12 13" key="1">
    <citation type="submission" date="2024-11" db="EMBL/GenBank/DDBJ databases">
        <title>Chromosome-level genome assembly of the freshwater bivalve Anodonta woodiana.</title>
        <authorList>
            <person name="Chen X."/>
        </authorList>
    </citation>
    <scope>NUCLEOTIDE SEQUENCE [LARGE SCALE GENOMIC DNA]</scope>
    <source>
        <strain evidence="12">MN2024</strain>
        <tissue evidence="12">Gills</tissue>
    </source>
</reference>
<protein>
    <recommendedName>
        <fullName evidence="10">Palmitoyltransferase</fullName>
        <ecNumber evidence="10">2.3.1.225</ecNumber>
    </recommendedName>
</protein>
<evidence type="ECO:0000256" key="3">
    <source>
        <dbReference type="ARBA" id="ARBA00022692"/>
    </source>
</evidence>
<accession>A0ABD3W3U3</accession>
<name>A0ABD3W3U3_SINWO</name>
<comment type="domain">
    <text evidence="10">The DHHC domain is required for palmitoyltransferase activity.</text>
</comment>
<keyword evidence="6" id="KW-0564">Palmitate</keyword>
<sequence length="329" mass="37037">MSEVINTRPKATTVKVRRWKLIEGNHSFCCDGRIVCARNFAGLVFVVILILGIGAMYFAVDCPYLAVKVSPAIPFFGCLFYVFLLCYLFKTSCTDPGFLPRPTADEIRFIAQQRLKSTSQAGEGTSVDNSFKLTTDSRNAVYQQIEVKGRQFKIRFCDTCQMFRPPRASHCSQCNSCVDEFDHHCPVVGNCVGKRNHRYFFIFLIWVVFMCIYVFACNVTVIVLRTRDGQSSVNDYVVSVVEAIICIAAILTTGGFTCCHCFLMGTASTTNERHKGTFNADKFKNNMNPYHRGSCVKNFAHALCGPQTPSLIDRRGYVIVNIDETKTQR</sequence>
<keyword evidence="5 10" id="KW-0472">Membrane</keyword>